<organism evidence="3 4">
    <name type="scientific">Microbacterium azadirachtae</name>
    <dbReference type="NCBI Taxonomy" id="582680"/>
    <lineage>
        <taxon>Bacteria</taxon>
        <taxon>Bacillati</taxon>
        <taxon>Actinomycetota</taxon>
        <taxon>Actinomycetes</taxon>
        <taxon>Micrococcales</taxon>
        <taxon>Microbacteriaceae</taxon>
        <taxon>Microbacterium</taxon>
    </lineage>
</organism>
<dbReference type="PATRIC" id="fig|582680.7.peg.155"/>
<keyword evidence="4" id="KW-1185">Reference proteome</keyword>
<dbReference type="OrthoDB" id="9809977at2"/>
<feature type="transmembrane region" description="Helical" evidence="2">
    <location>
        <begin position="202"/>
        <end position="223"/>
    </location>
</feature>
<keyword evidence="2" id="KW-0472">Membrane</keyword>
<feature type="transmembrane region" description="Helical" evidence="2">
    <location>
        <begin position="127"/>
        <end position="149"/>
    </location>
</feature>
<evidence type="ECO:0000313" key="4">
    <source>
        <dbReference type="Proteomes" id="UP000033448"/>
    </source>
</evidence>
<feature type="transmembrane region" description="Helical" evidence="2">
    <location>
        <begin position="31"/>
        <end position="50"/>
    </location>
</feature>
<feature type="compositionally biased region" description="Acidic residues" evidence="1">
    <location>
        <begin position="233"/>
        <end position="248"/>
    </location>
</feature>
<keyword evidence="2" id="KW-0812">Transmembrane</keyword>
<reference evidence="3 4" key="1">
    <citation type="submission" date="2015-02" db="EMBL/GenBank/DDBJ databases">
        <title>Draft genome sequences of ten Microbacterium spp. with emphasis on heavy metal contaminated environments.</title>
        <authorList>
            <person name="Corretto E."/>
        </authorList>
    </citation>
    <scope>NUCLEOTIDE SEQUENCE [LARGE SCALE GENOMIC DNA]</scope>
    <source>
        <strain evidence="3 4">DSM 23848</strain>
    </source>
</reference>
<evidence type="ECO:0008006" key="5">
    <source>
        <dbReference type="Google" id="ProtNLM"/>
    </source>
</evidence>
<dbReference type="AlphaFoldDB" id="A0A0F0LI22"/>
<accession>A0A0F0LI22</accession>
<evidence type="ECO:0000256" key="1">
    <source>
        <dbReference type="SAM" id="MobiDB-lite"/>
    </source>
</evidence>
<feature type="transmembrane region" description="Helical" evidence="2">
    <location>
        <begin position="98"/>
        <end position="121"/>
    </location>
</feature>
<dbReference type="RefSeq" id="WP_052674096.1">
    <property type="nucleotide sequence ID" value="NZ_JYIT01000037.1"/>
</dbReference>
<feature type="transmembrane region" description="Helical" evidence="2">
    <location>
        <begin position="62"/>
        <end position="86"/>
    </location>
</feature>
<comment type="caution">
    <text evidence="3">The sequence shown here is derived from an EMBL/GenBank/DDBJ whole genome shotgun (WGS) entry which is preliminary data.</text>
</comment>
<feature type="region of interest" description="Disordered" evidence="1">
    <location>
        <begin position="228"/>
        <end position="263"/>
    </location>
</feature>
<sequence>MAEDPARGPADRFGATEEDDARVTYRSAFGWARLLTAAVCVVALVDRLFWGLGSQTIAGQNFLAYLTIESNIAFAILAVVAGVIALRTPEDPRWLTTARAVVLSWTITAGLAFALIVWQAGVHGVPIWVPWSDVVLHFVLPAWTIVAWVFGPGRRAASWRIVPYVLLYPVLWGVFTIWRGGLVGWYPYYFLDPRQVSGPPEMILTCAIALAIFALVASGLVAVSRLHPTAPGDPEDPGGADPADAADPDPDRSDAIVRASASP</sequence>
<evidence type="ECO:0000256" key="2">
    <source>
        <dbReference type="SAM" id="Phobius"/>
    </source>
</evidence>
<dbReference type="EMBL" id="JYIT01000037">
    <property type="protein sequence ID" value="KJL32788.1"/>
    <property type="molecule type" value="Genomic_DNA"/>
</dbReference>
<dbReference type="Proteomes" id="UP000033448">
    <property type="component" value="Unassembled WGS sequence"/>
</dbReference>
<protein>
    <recommendedName>
        <fullName evidence="5">FAR-17a/AIG1-like protein</fullName>
    </recommendedName>
</protein>
<feature type="transmembrane region" description="Helical" evidence="2">
    <location>
        <begin position="161"/>
        <end position="182"/>
    </location>
</feature>
<proteinExistence type="predicted"/>
<dbReference type="NCBIfam" id="NF038065">
    <property type="entry name" value="Pr6Pr"/>
    <property type="match status" value="1"/>
</dbReference>
<dbReference type="InterPro" id="IPR049713">
    <property type="entry name" value="Pr6Pr-like"/>
</dbReference>
<keyword evidence="2" id="KW-1133">Transmembrane helix</keyword>
<gene>
    <name evidence="3" type="ORF">RL72_00140</name>
</gene>
<evidence type="ECO:0000313" key="3">
    <source>
        <dbReference type="EMBL" id="KJL32788.1"/>
    </source>
</evidence>
<name>A0A0F0LI22_9MICO</name>